<feature type="transmembrane region" description="Helical" evidence="2">
    <location>
        <begin position="37"/>
        <end position="56"/>
    </location>
</feature>
<sequence length="299" mass="31465">MSETDSDTPAVIEDESETKNSRNVSPRELGKAVRRTVLASAIFATCTAGALIAWTLNGSGAAKTHEKAGLASSASAVSSKPGTANPSLPFTYALTYMPDASQCEGWVFPGKQPSDMPSPPVGGLTSEWAHSHGGIDDVTTRLKIVLQGATQADVELSNLRVVDVRKQKPVAGTDVKLSTQCGGVIEDRVFQVALGTLTPQIRLVTDKGDGTPSVGDVPVSFKTADNDPEVWIIEASDSLAIGKPNTSCGCTATWRLAVDWSYKGESKTLIIDDHGRPFQTGGSGTATLLELNGSWSRFS</sequence>
<proteinExistence type="predicted"/>
<organism evidence="3 4">
    <name type="scientific">Streptacidiphilus cavernicola</name>
    <dbReference type="NCBI Taxonomy" id="3342716"/>
    <lineage>
        <taxon>Bacteria</taxon>
        <taxon>Bacillati</taxon>
        <taxon>Actinomycetota</taxon>
        <taxon>Actinomycetes</taxon>
        <taxon>Kitasatosporales</taxon>
        <taxon>Streptomycetaceae</taxon>
        <taxon>Streptacidiphilus</taxon>
    </lineage>
</organism>
<evidence type="ECO:0000313" key="3">
    <source>
        <dbReference type="EMBL" id="MFC1421536.1"/>
    </source>
</evidence>
<evidence type="ECO:0000256" key="1">
    <source>
        <dbReference type="SAM" id="MobiDB-lite"/>
    </source>
</evidence>
<name>A0ABV6W6P5_9ACTN</name>
<dbReference type="RefSeq" id="WP_380544941.1">
    <property type="nucleotide sequence ID" value="NZ_JBHFAB010000045.1"/>
</dbReference>
<evidence type="ECO:0000256" key="2">
    <source>
        <dbReference type="SAM" id="Phobius"/>
    </source>
</evidence>
<comment type="caution">
    <text evidence="3">The sequence shown here is derived from an EMBL/GenBank/DDBJ whole genome shotgun (WGS) entry which is preliminary data.</text>
</comment>
<feature type="region of interest" description="Disordered" evidence="1">
    <location>
        <begin position="1"/>
        <end position="28"/>
    </location>
</feature>
<keyword evidence="2" id="KW-0472">Membrane</keyword>
<keyword evidence="2" id="KW-0812">Transmembrane</keyword>
<reference evidence="3 4" key="1">
    <citation type="submission" date="2024-09" db="EMBL/GenBank/DDBJ databases">
        <authorList>
            <person name="Lee S.D."/>
        </authorList>
    </citation>
    <scope>NUCLEOTIDE SEQUENCE [LARGE SCALE GENOMIC DNA]</scope>
    <source>
        <strain evidence="3 4">N8-3</strain>
    </source>
</reference>
<dbReference type="EMBL" id="JBHFAB010000045">
    <property type="protein sequence ID" value="MFC1421536.1"/>
    <property type="molecule type" value="Genomic_DNA"/>
</dbReference>
<evidence type="ECO:0000313" key="4">
    <source>
        <dbReference type="Proteomes" id="UP001592531"/>
    </source>
</evidence>
<protein>
    <recommendedName>
        <fullName evidence="5">Secreted protein</fullName>
    </recommendedName>
</protein>
<gene>
    <name evidence="3" type="ORF">ACEZDE_33565</name>
</gene>
<accession>A0ABV6W6P5</accession>
<dbReference type="Proteomes" id="UP001592531">
    <property type="component" value="Unassembled WGS sequence"/>
</dbReference>
<keyword evidence="2" id="KW-1133">Transmembrane helix</keyword>
<evidence type="ECO:0008006" key="5">
    <source>
        <dbReference type="Google" id="ProtNLM"/>
    </source>
</evidence>
<feature type="compositionally biased region" description="Acidic residues" evidence="1">
    <location>
        <begin position="1"/>
        <end position="16"/>
    </location>
</feature>
<keyword evidence="4" id="KW-1185">Reference proteome</keyword>